<keyword evidence="4" id="KW-0067">ATP-binding</keyword>
<dbReference type="InterPro" id="IPR024590">
    <property type="entry name" value="HrpA_C"/>
</dbReference>
<dbReference type="SMART" id="SM00847">
    <property type="entry name" value="HA2"/>
    <property type="match status" value="1"/>
</dbReference>
<feature type="region of interest" description="Disordered" evidence="5">
    <location>
        <begin position="608"/>
        <end position="634"/>
    </location>
</feature>
<dbReference type="Pfam" id="PF11898">
    <property type="entry name" value="DUF3418"/>
    <property type="match status" value="1"/>
</dbReference>
<dbReference type="InterPro" id="IPR011545">
    <property type="entry name" value="DEAD/DEAH_box_helicase_dom"/>
</dbReference>
<keyword evidence="3 8" id="KW-0347">Helicase</keyword>
<evidence type="ECO:0000256" key="4">
    <source>
        <dbReference type="ARBA" id="ARBA00022840"/>
    </source>
</evidence>
<dbReference type="InterPro" id="IPR010222">
    <property type="entry name" value="RNA_helicase_HrpA"/>
</dbReference>
<gene>
    <name evidence="8" type="primary">hrpA</name>
    <name evidence="8" type="ORF">RH861_09740</name>
</gene>
<evidence type="ECO:0000256" key="3">
    <source>
        <dbReference type="ARBA" id="ARBA00022806"/>
    </source>
</evidence>
<evidence type="ECO:0000256" key="5">
    <source>
        <dbReference type="SAM" id="MobiDB-lite"/>
    </source>
</evidence>
<reference evidence="9" key="1">
    <citation type="submission" date="2023-07" db="EMBL/GenBank/DDBJ databases">
        <title>Description of three actinobacteria isolated from air of manufacturing shop in a pharmaceutical factory.</title>
        <authorList>
            <person name="Zhang D.-F."/>
        </authorList>
    </citation>
    <scope>NUCLEOTIDE SEQUENCE [LARGE SCALE GENOMIC DNA]</scope>
    <source>
        <strain evidence="9">CCTCC AB 2011122</strain>
    </source>
</reference>
<dbReference type="Gene3D" id="3.40.50.300">
    <property type="entry name" value="P-loop containing nucleotide triphosphate hydrolases"/>
    <property type="match status" value="2"/>
</dbReference>
<dbReference type="Pfam" id="PF00271">
    <property type="entry name" value="Helicase_C"/>
    <property type="match status" value="1"/>
</dbReference>
<dbReference type="Pfam" id="PF21010">
    <property type="entry name" value="HA2_C"/>
    <property type="match status" value="1"/>
</dbReference>
<dbReference type="InterPro" id="IPR007502">
    <property type="entry name" value="Helicase-assoc_dom"/>
</dbReference>
<dbReference type="Gene3D" id="1.20.120.1080">
    <property type="match status" value="1"/>
</dbReference>
<dbReference type="Pfam" id="PF07717">
    <property type="entry name" value="OB_NTP_bind"/>
    <property type="match status" value="1"/>
</dbReference>
<keyword evidence="2 8" id="KW-0378">Hydrolase</keyword>
<dbReference type="RefSeq" id="WP_310520829.1">
    <property type="nucleotide sequence ID" value="NZ_BAABBS010000001.1"/>
</dbReference>
<dbReference type="PROSITE" id="PS51192">
    <property type="entry name" value="HELICASE_ATP_BIND_1"/>
    <property type="match status" value="1"/>
</dbReference>
<dbReference type="PANTHER" id="PTHR18934">
    <property type="entry name" value="ATP-DEPENDENT RNA HELICASE"/>
    <property type="match status" value="1"/>
</dbReference>
<evidence type="ECO:0000256" key="2">
    <source>
        <dbReference type="ARBA" id="ARBA00022801"/>
    </source>
</evidence>
<feature type="domain" description="Helicase ATP-binding" evidence="6">
    <location>
        <begin position="28"/>
        <end position="175"/>
    </location>
</feature>
<dbReference type="SUPFAM" id="SSF52540">
    <property type="entry name" value="P-loop containing nucleoside triphosphate hydrolases"/>
    <property type="match status" value="1"/>
</dbReference>
<feature type="region of interest" description="Disordered" evidence="5">
    <location>
        <begin position="1007"/>
        <end position="1060"/>
    </location>
</feature>
<dbReference type="InterPro" id="IPR014001">
    <property type="entry name" value="Helicase_ATP-bd"/>
</dbReference>
<protein>
    <submittedName>
        <fullName evidence="8">ATP-dependent RNA helicase HrpA</fullName>
        <ecNumber evidence="8">3.6.4.13</ecNumber>
    </submittedName>
</protein>
<dbReference type="InterPro" id="IPR011709">
    <property type="entry name" value="DEAD-box_helicase_OB_fold"/>
</dbReference>
<evidence type="ECO:0000313" key="9">
    <source>
        <dbReference type="Proteomes" id="UP001260072"/>
    </source>
</evidence>
<accession>A0ABU1FM25</accession>
<dbReference type="InterPro" id="IPR001650">
    <property type="entry name" value="Helicase_C-like"/>
</dbReference>
<dbReference type="NCBIfam" id="TIGR01967">
    <property type="entry name" value="DEAH_box_HrpA"/>
    <property type="match status" value="1"/>
</dbReference>
<dbReference type="EC" id="3.6.4.13" evidence="8"/>
<organism evidence="8 9">
    <name type="scientific">Agromyces indicus</name>
    <dbReference type="NCBI Taxonomy" id="758919"/>
    <lineage>
        <taxon>Bacteria</taxon>
        <taxon>Bacillati</taxon>
        <taxon>Actinomycetota</taxon>
        <taxon>Actinomycetes</taxon>
        <taxon>Micrococcales</taxon>
        <taxon>Microbacteriaceae</taxon>
        <taxon>Agromyces</taxon>
    </lineage>
</organism>
<dbReference type="GO" id="GO:0016787">
    <property type="term" value="F:hydrolase activity"/>
    <property type="evidence" value="ECO:0007669"/>
    <property type="project" value="UniProtKB-KW"/>
</dbReference>
<dbReference type="Pfam" id="PF00270">
    <property type="entry name" value="DEAD"/>
    <property type="match status" value="1"/>
</dbReference>
<dbReference type="InterPro" id="IPR003593">
    <property type="entry name" value="AAA+_ATPase"/>
</dbReference>
<dbReference type="SMART" id="SM00490">
    <property type="entry name" value="HELICc"/>
    <property type="match status" value="1"/>
</dbReference>
<proteinExistence type="predicted"/>
<dbReference type="PROSITE" id="PS51194">
    <property type="entry name" value="HELICASE_CTER"/>
    <property type="match status" value="1"/>
</dbReference>
<dbReference type="PANTHER" id="PTHR18934:SF99">
    <property type="entry name" value="ATP-DEPENDENT RNA HELICASE DHX37-RELATED"/>
    <property type="match status" value="1"/>
</dbReference>
<dbReference type="GO" id="GO:0003724">
    <property type="term" value="F:RNA helicase activity"/>
    <property type="evidence" value="ECO:0007669"/>
    <property type="project" value="UniProtKB-EC"/>
</dbReference>
<evidence type="ECO:0000259" key="7">
    <source>
        <dbReference type="PROSITE" id="PS51194"/>
    </source>
</evidence>
<dbReference type="InterPro" id="IPR027417">
    <property type="entry name" value="P-loop_NTPase"/>
</dbReference>
<keyword evidence="1" id="KW-0547">Nucleotide-binding</keyword>
<dbReference type="CDD" id="cd18791">
    <property type="entry name" value="SF2_C_RHA"/>
    <property type="match status" value="1"/>
</dbReference>
<evidence type="ECO:0000256" key="1">
    <source>
        <dbReference type="ARBA" id="ARBA00022741"/>
    </source>
</evidence>
<dbReference type="SMART" id="SM00487">
    <property type="entry name" value="DEXDc"/>
    <property type="match status" value="1"/>
</dbReference>
<dbReference type="Proteomes" id="UP001260072">
    <property type="component" value="Unassembled WGS sequence"/>
</dbReference>
<feature type="domain" description="Helicase C-terminal" evidence="7">
    <location>
        <begin position="234"/>
        <end position="413"/>
    </location>
</feature>
<keyword evidence="9" id="KW-1185">Reference proteome</keyword>
<evidence type="ECO:0000313" key="8">
    <source>
        <dbReference type="EMBL" id="MDR5692340.1"/>
    </source>
</evidence>
<evidence type="ECO:0000259" key="6">
    <source>
        <dbReference type="PROSITE" id="PS51192"/>
    </source>
</evidence>
<dbReference type="SMART" id="SM00382">
    <property type="entry name" value="AAA"/>
    <property type="match status" value="1"/>
</dbReference>
<comment type="caution">
    <text evidence="8">The sequence shown here is derived from an EMBL/GenBank/DDBJ whole genome shotgun (WGS) entry which is preliminary data.</text>
</comment>
<name>A0ABU1FM25_9MICO</name>
<feature type="compositionally biased region" description="Low complexity" evidence="5">
    <location>
        <begin position="1031"/>
        <end position="1060"/>
    </location>
</feature>
<sequence>MSERTLPPIPVIAYPAELPVSGRRDDIARAIRVHQVVIVAGATGSGKTTQLPKICLELGRESIAHTQPRRIAARTIAERVAEELGTELGGLVGYQVRFTDRVSESTRIKVMTDGILLNEIHRDRELRRYDTIIIDEAHERSLNIDFLLGYLKRLLPRRPDLRVIITSATIDPESFARHFADDAGEPAPIIEVSGRTYPVEIRYRPLVAESAGSGSGEYADDEGAAAEDRDVQQGILDALDELERESPGDVLVFLSGESEIRDAEAAVRAHYTTGRGARRGGETEVLPLYGRLSSADQHRVFEPSKVAGLRRRIVLATNVAETSLTVPGIRYVVDAGTARISRYSARSKVQRLPIEPISQASANQRSGRSGRTSEGIAIRLYSEEDYGKRPEFTDPEVLRTNLAAVILQMASLGLGAVEEFPFLTPPDARGIRDGVELLRELGAIDDADAATGPQLTRIGRQLARLPIEPRFARMVLESKAQGVSREVLAIVAGLTIQDPRERPLERREQADAMHARFVDPTSDFLTLLNLWNHLEEQQRELSGNAFRRMCRTEFLNYLRVREWQDLYRQLVRLAKPLGLHVAKEAGAPNPDGIHRALLAGLLSQVGIRDDSRTSSGRGGAGGQREAERRGRRQQAEFAGARNARFVVFPGSALAKKPPAALMAAELVETSRLFARTAAAIDPAWAEQLAGPLAKRSYSEPRWERRQGSAVADEKVTLFGVVIVPKRRVQLARIDAALARELFIRHALVEEDWDWNRLDQRVYAFIRKNRQLRRELGELEERTRRRDVLGGDEAVVAFYEQRLPADATDVRAFERWWRAEHRRSPDLLTMSTADLVGEEELSTDGGFPDRWRQGDQTLTLRYRFEPGAEDDGVSVLVPLVLLPRLEPTGFDWQVPGLRDELITAMLRTLPKVLRRQVVPAAEWAAKISAELPAGPESGELRPPFAEQVAGVIKRLTYAPVTAEDFDLDRLPPHLRVTFRAVDERGRTVGDDKDLGALQRRLADRASRAVASTFADGGRGTRRGRGAGDGRADAAGATSGPGGPDRAASRPGAGGRAPAAPAFAEQAGVTSWAWESIPEHVDSRQAGNVVRAYPALVDEGASVALRLVPTAEERDRASRRGIRRLLVLATPSPVAYVQEHLSNQEKLALASSAYAGPRALLDDCLAAVVDAELRARHPDGLVRTRAEFEAVRDAVSANVMDRMFETVSLVSRILVAAREADRAISKASSLQLMSALADARSQLEALVPSGFVSATGLERLRHLPRYLEAITLRVQRMQDNPGRDRQWLTEFDQARSAYAKAGGTIPIDPEADPRLVRVRWMLEELRVGLFAQELRTAETVSVKRIVKALAE</sequence>
<dbReference type="EMBL" id="JAVKGS010000003">
    <property type="protein sequence ID" value="MDR5692340.1"/>
    <property type="molecule type" value="Genomic_DNA"/>
</dbReference>